<protein>
    <recommendedName>
        <fullName evidence="3 14">Atypical chemokine receptor 1</fullName>
    </recommendedName>
    <alternativeName>
        <fullName evidence="13 14">Duffy antigen/chemokine receptor</fullName>
    </alternativeName>
</protein>
<keyword evidence="11" id="KW-0325">Glycoprotein</keyword>
<dbReference type="CTD" id="2532"/>
<evidence type="ECO:0000256" key="1">
    <source>
        <dbReference type="ARBA" id="ARBA00004141"/>
    </source>
</evidence>
<comment type="similarity">
    <text evidence="2 14">Belongs to the G-protein coupled receptor 1 family. Atypical chemokine receptor subfamily.</text>
</comment>
<comment type="function">
    <text evidence="14">Atypical chemokine receptor that controls chemokine levels and localization via high-affinity chemokine binding that is uncoupled from classic ligand-driven signal transduction cascades, resulting instead in chemokine sequestration, degradation, or transcytosis. Also known as interceptor (internalizing receptor) or chemokine-scavenging receptor or chemokine decoy receptor. Has a promiscuous chemokine-binding profile, interacting with inflammatory chemokines of both the CXC and the CC subfamilies but not with homeostatic chemokines. Acts as a receptor for chemokines including CCL2, CCL5, CCL7, CCL11, CCL13, CCL14, CCL17, CXCL5, CXCL6, IL8/CXCL8, CXCL11, GRO, RANTES, MCP-1 and TARC. May regulate chemokine bioavailability and, consequently, leukocyte recruitment through two distinct mechanisms: when expressed in endothelial cells, it sustains the abluminal to luminal transcytosis of tissue-derived chemokines and their subsequent presentation to circulating leukocytes; when expressed in erythrocytes, serves as blood reservoir of cognate chemokines but also as a chemokine sink, buffering potential surges in plasma chemokine levels.</text>
</comment>
<feature type="transmembrane region" description="Helical" evidence="14">
    <location>
        <begin position="58"/>
        <end position="80"/>
    </location>
</feature>
<dbReference type="KEGG" id="mdo:100030135"/>
<evidence type="ECO:0000256" key="10">
    <source>
        <dbReference type="ARBA" id="ARBA00023170"/>
    </source>
</evidence>
<feature type="transmembrane region" description="Helical" evidence="14">
    <location>
        <begin position="276"/>
        <end position="299"/>
    </location>
</feature>
<dbReference type="Bgee" id="ENSMODG00000042514">
    <property type="expression patterns" value="Expressed in spinal cord and 13 other cell types or tissues"/>
</dbReference>
<evidence type="ECO:0000256" key="14">
    <source>
        <dbReference type="RuleBase" id="RU368070"/>
    </source>
</evidence>
<evidence type="ECO:0000256" key="5">
    <source>
        <dbReference type="ARBA" id="ARBA00022753"/>
    </source>
</evidence>
<comment type="subcellular location">
    <subcellularLocation>
        <location evidence="14">Early endosome</location>
    </subcellularLocation>
    <subcellularLocation>
        <location evidence="1 14">Membrane</location>
        <topology evidence="1 14">Multi-pass membrane protein</topology>
    </subcellularLocation>
    <subcellularLocation>
        <location evidence="14">Recycling endosome</location>
    </subcellularLocation>
</comment>
<feature type="transmembrane region" description="Helical" evidence="14">
    <location>
        <begin position="131"/>
        <end position="149"/>
    </location>
</feature>
<evidence type="ECO:0000256" key="7">
    <source>
        <dbReference type="ARBA" id="ARBA00023040"/>
    </source>
</evidence>
<evidence type="ECO:0000256" key="9">
    <source>
        <dbReference type="ARBA" id="ARBA00023157"/>
    </source>
</evidence>
<dbReference type="PANTHER" id="PTHR14181:SF1">
    <property type="entry name" value="ATYPICAL CHEMOKINE RECEPTOR 1"/>
    <property type="match status" value="1"/>
</dbReference>
<evidence type="ECO:0000256" key="4">
    <source>
        <dbReference type="ARBA" id="ARBA00022692"/>
    </source>
</evidence>
<feature type="transmembrane region" description="Helical" evidence="14">
    <location>
        <begin position="161"/>
        <end position="180"/>
    </location>
</feature>
<keyword evidence="9" id="KW-1015">Disulfide bond</keyword>
<dbReference type="GeneID" id="100030135"/>
<dbReference type="Ensembl" id="ENSMODT00000066370.1">
    <property type="protein sequence ID" value="ENSMODP00000058312.1"/>
    <property type="gene ID" value="ENSMODG00000042514.1"/>
</dbReference>
<dbReference type="GO" id="GO:0070098">
    <property type="term" value="P:chemokine-mediated signaling pathway"/>
    <property type="evidence" value="ECO:0007669"/>
    <property type="project" value="UniProtKB-UniRule"/>
</dbReference>
<keyword evidence="7 14" id="KW-0297">G-protein coupled receptor</keyword>
<dbReference type="FunCoup" id="A0A5F8HGN3">
    <property type="interactions" value="227"/>
</dbReference>
<evidence type="ECO:0000256" key="3">
    <source>
        <dbReference type="ARBA" id="ARBA00015484"/>
    </source>
</evidence>
<proteinExistence type="inferred from homology"/>
<dbReference type="GO" id="GO:0006954">
    <property type="term" value="P:inflammatory response"/>
    <property type="evidence" value="ECO:0000318"/>
    <property type="project" value="GO_Central"/>
</dbReference>
<dbReference type="OMA" id="VWYSSAF"/>
<dbReference type="Gene3D" id="1.20.1070.10">
    <property type="entry name" value="Rhodopsin 7-helix transmembrane proteins"/>
    <property type="match status" value="1"/>
</dbReference>
<name>A0A5F8HGN3_MONDO</name>
<reference evidence="15 16" key="1">
    <citation type="journal article" date="2007" name="Nature">
        <title>Genome of the marsupial Monodelphis domestica reveals innovation in non-coding sequences.</title>
        <authorList>
            <person name="Mikkelsen T.S."/>
            <person name="Wakefield M.J."/>
            <person name="Aken B."/>
            <person name="Amemiya C.T."/>
            <person name="Chang J.L."/>
            <person name="Duke S."/>
            <person name="Garber M."/>
            <person name="Gentles A.J."/>
            <person name="Goodstadt L."/>
            <person name="Heger A."/>
            <person name="Jurka J."/>
            <person name="Kamal M."/>
            <person name="Mauceli E."/>
            <person name="Searle S.M."/>
            <person name="Sharpe T."/>
            <person name="Baker M.L."/>
            <person name="Batzer M.A."/>
            <person name="Benos P.V."/>
            <person name="Belov K."/>
            <person name="Clamp M."/>
            <person name="Cook A."/>
            <person name="Cuff J."/>
            <person name="Das R."/>
            <person name="Davidow L."/>
            <person name="Deakin J.E."/>
            <person name="Fazzari M.J."/>
            <person name="Glass J.L."/>
            <person name="Grabherr M."/>
            <person name="Greally J.M."/>
            <person name="Gu W."/>
            <person name="Hore T.A."/>
            <person name="Huttley G.A."/>
            <person name="Kleber M."/>
            <person name="Jirtle R.L."/>
            <person name="Koina E."/>
            <person name="Lee J.T."/>
            <person name="Mahony S."/>
            <person name="Marra M.A."/>
            <person name="Miller R.D."/>
            <person name="Nicholls R.D."/>
            <person name="Oda M."/>
            <person name="Papenfuss A.T."/>
            <person name="Parra Z.E."/>
            <person name="Pollock D.D."/>
            <person name="Ray D.A."/>
            <person name="Schein J.E."/>
            <person name="Speed T.P."/>
            <person name="Thompson K."/>
            <person name="VandeBerg J.L."/>
            <person name="Wade C.M."/>
            <person name="Walker J.A."/>
            <person name="Waters P.D."/>
            <person name="Webber C."/>
            <person name="Weidman J.R."/>
            <person name="Xie X."/>
            <person name="Zody M.C."/>
            <person name="Baldwin J."/>
            <person name="Abdouelleil A."/>
            <person name="Abdulkadir J."/>
            <person name="Abebe A."/>
            <person name="Abera B."/>
            <person name="Abreu J."/>
            <person name="Acer S.C."/>
            <person name="Aftuck L."/>
            <person name="Alexander A."/>
            <person name="An P."/>
            <person name="Anderson E."/>
            <person name="Anderson S."/>
            <person name="Arachi H."/>
            <person name="Azer M."/>
            <person name="Bachantsang P."/>
            <person name="Barry A."/>
            <person name="Bayul T."/>
            <person name="Berlin A."/>
            <person name="Bessette D."/>
            <person name="Bloom T."/>
            <person name="Bloom T."/>
            <person name="Boguslavskiy L."/>
            <person name="Bonnet C."/>
            <person name="Boukhgalter B."/>
            <person name="Bourzgui I."/>
            <person name="Brown A."/>
            <person name="Cahill P."/>
            <person name="Channer S."/>
            <person name="Cheshatsang Y."/>
            <person name="Chuda L."/>
            <person name="Citroen M."/>
            <person name="Collymore A."/>
            <person name="Cooke P."/>
            <person name="Costello M."/>
            <person name="D'Aco K."/>
            <person name="Daza R."/>
            <person name="De Haan G."/>
            <person name="DeGray S."/>
            <person name="DeMaso C."/>
            <person name="Dhargay N."/>
            <person name="Dooley K."/>
            <person name="Dooley E."/>
            <person name="Doricent M."/>
            <person name="Dorje P."/>
            <person name="Dorjee K."/>
            <person name="Dupes A."/>
            <person name="Elong R."/>
            <person name="Falk J."/>
            <person name="Farina A."/>
            <person name="Faro S."/>
            <person name="Ferguson D."/>
            <person name="Fisher S."/>
            <person name="Foley C.D."/>
            <person name="Franke A."/>
            <person name="Friedrich D."/>
            <person name="Gadbois L."/>
            <person name="Gearin G."/>
            <person name="Gearin C.R."/>
            <person name="Giannoukos G."/>
            <person name="Goode T."/>
            <person name="Graham J."/>
            <person name="Grandbois E."/>
            <person name="Grewal S."/>
            <person name="Gyaltsen K."/>
            <person name="Hafez N."/>
            <person name="Hagos B."/>
            <person name="Hall J."/>
            <person name="Henson C."/>
            <person name="Hollinger A."/>
            <person name="Honan T."/>
            <person name="Huard M.D."/>
            <person name="Hughes L."/>
            <person name="Hurhula B."/>
            <person name="Husby M.E."/>
            <person name="Kamat A."/>
            <person name="Kanga B."/>
            <person name="Kashin S."/>
            <person name="Khazanovich D."/>
            <person name="Kisner P."/>
            <person name="Lance K."/>
            <person name="Lara M."/>
            <person name="Lee W."/>
            <person name="Lennon N."/>
            <person name="Letendre F."/>
            <person name="LeVine R."/>
            <person name="Lipovsky A."/>
            <person name="Liu X."/>
            <person name="Liu J."/>
            <person name="Liu S."/>
            <person name="Lokyitsang T."/>
            <person name="Lokyitsang Y."/>
            <person name="Lubonja R."/>
            <person name="Lui A."/>
            <person name="MacDonald P."/>
            <person name="Magnisalis V."/>
            <person name="Maru K."/>
            <person name="Matthews C."/>
            <person name="McCusker W."/>
            <person name="McDonough S."/>
            <person name="Mehta T."/>
            <person name="Meldrim J."/>
            <person name="Meneus L."/>
            <person name="Mihai O."/>
            <person name="Mihalev A."/>
            <person name="Mihova T."/>
            <person name="Mittelman R."/>
            <person name="Mlenga V."/>
            <person name="Montmayeur A."/>
            <person name="Mulrain L."/>
            <person name="Navidi A."/>
            <person name="Naylor J."/>
            <person name="Negash T."/>
            <person name="Nguyen T."/>
            <person name="Nguyen N."/>
            <person name="Nicol R."/>
            <person name="Norbu C."/>
            <person name="Norbu N."/>
            <person name="Novod N."/>
            <person name="O'Neill B."/>
            <person name="Osman S."/>
            <person name="Markiewicz E."/>
            <person name="Oyono O.L."/>
            <person name="Patti C."/>
            <person name="Phunkhang P."/>
            <person name="Pierre F."/>
            <person name="Priest M."/>
            <person name="Raghuraman S."/>
            <person name="Rege F."/>
            <person name="Reyes R."/>
            <person name="Rise C."/>
            <person name="Rogov P."/>
            <person name="Ross K."/>
            <person name="Ryan E."/>
            <person name="Settipalli S."/>
            <person name="Shea T."/>
            <person name="Sherpa N."/>
            <person name="Shi L."/>
            <person name="Shih D."/>
            <person name="Sparrow T."/>
            <person name="Spaulding J."/>
            <person name="Stalker J."/>
            <person name="Stange-Thomann N."/>
            <person name="Stavropoulos S."/>
            <person name="Stone C."/>
            <person name="Strader C."/>
            <person name="Tesfaye S."/>
            <person name="Thomson T."/>
            <person name="Thoulutsang Y."/>
            <person name="Thoulutsang D."/>
            <person name="Topham K."/>
            <person name="Topping I."/>
            <person name="Tsamla T."/>
            <person name="Vassiliev H."/>
            <person name="Vo A."/>
            <person name="Wangchuk T."/>
            <person name="Wangdi T."/>
            <person name="Weiand M."/>
            <person name="Wilkinson J."/>
            <person name="Wilson A."/>
            <person name="Yadav S."/>
            <person name="Young G."/>
            <person name="Yu Q."/>
            <person name="Zembek L."/>
            <person name="Zhong D."/>
            <person name="Zimmer A."/>
            <person name="Zwirko Z."/>
            <person name="Jaffe D.B."/>
            <person name="Alvarez P."/>
            <person name="Brockman W."/>
            <person name="Butler J."/>
            <person name="Chin C."/>
            <person name="Gnerre S."/>
            <person name="MacCallum I."/>
            <person name="Graves J.A."/>
            <person name="Ponting C.P."/>
            <person name="Breen M."/>
            <person name="Samollow P.B."/>
            <person name="Lander E.S."/>
            <person name="Lindblad-Toh K."/>
        </authorList>
    </citation>
    <scope>NUCLEOTIDE SEQUENCE [LARGE SCALE GENOMIC DNA]</scope>
</reference>
<dbReference type="GO" id="GO:0005769">
    <property type="term" value="C:early endosome"/>
    <property type="evidence" value="ECO:0007669"/>
    <property type="project" value="UniProtKB-SubCell"/>
</dbReference>
<organism evidence="15 16">
    <name type="scientific">Monodelphis domestica</name>
    <name type="common">Gray short-tailed opossum</name>
    <dbReference type="NCBI Taxonomy" id="13616"/>
    <lineage>
        <taxon>Eukaryota</taxon>
        <taxon>Metazoa</taxon>
        <taxon>Chordata</taxon>
        <taxon>Craniata</taxon>
        <taxon>Vertebrata</taxon>
        <taxon>Euteleostomi</taxon>
        <taxon>Mammalia</taxon>
        <taxon>Metatheria</taxon>
        <taxon>Didelphimorphia</taxon>
        <taxon>Didelphidae</taxon>
        <taxon>Monodelphis</taxon>
    </lineage>
</organism>
<dbReference type="OrthoDB" id="9396544at2759"/>
<dbReference type="Proteomes" id="UP000002280">
    <property type="component" value="Chromosome 2"/>
</dbReference>
<dbReference type="InParanoid" id="A0A5F8HGN3"/>
<dbReference type="GO" id="GO:0055037">
    <property type="term" value="C:recycling endosome"/>
    <property type="evidence" value="ECO:0007669"/>
    <property type="project" value="UniProtKB-SubCell"/>
</dbReference>
<feature type="transmembrane region" description="Helical" evidence="14">
    <location>
        <begin position="234"/>
        <end position="256"/>
    </location>
</feature>
<keyword evidence="4 14" id="KW-0812">Transmembrane</keyword>
<dbReference type="GO" id="GO:0004930">
    <property type="term" value="F:G protein-coupled receptor activity"/>
    <property type="evidence" value="ECO:0007669"/>
    <property type="project" value="UniProtKB-UniRule"/>
</dbReference>
<accession>A0A5F8HGN3</accession>
<dbReference type="GeneTree" id="ENSGT00390000006372"/>
<dbReference type="PANTHER" id="PTHR14181">
    <property type="entry name" value="DUFFY ANTIGEN/CHEMOKINE RECEPTOR"/>
    <property type="match status" value="1"/>
</dbReference>
<dbReference type="GO" id="GO:0016020">
    <property type="term" value="C:membrane"/>
    <property type="evidence" value="ECO:0007669"/>
    <property type="project" value="UniProtKB-SubCell"/>
</dbReference>
<keyword evidence="12 14" id="KW-0807">Transducer</keyword>
<keyword evidence="16" id="KW-1185">Reference proteome</keyword>
<feature type="transmembrane region" description="Helical" evidence="14">
    <location>
        <begin position="92"/>
        <end position="111"/>
    </location>
</feature>
<dbReference type="InterPro" id="IPR005384">
    <property type="entry name" value="Duffy_chemokine_rcpt"/>
</dbReference>
<reference evidence="15" key="2">
    <citation type="submission" date="2025-08" db="UniProtKB">
        <authorList>
            <consortium name="Ensembl"/>
        </authorList>
    </citation>
    <scope>IDENTIFICATION</scope>
</reference>
<reference evidence="15" key="3">
    <citation type="submission" date="2025-09" db="UniProtKB">
        <authorList>
            <consortium name="Ensembl"/>
        </authorList>
    </citation>
    <scope>IDENTIFICATION</scope>
</reference>
<evidence type="ECO:0000256" key="11">
    <source>
        <dbReference type="ARBA" id="ARBA00023180"/>
    </source>
</evidence>
<sequence length="304" mass="33488">MGNCLHRAESGPQNSENWTFSSSEDYDWSLNYTYNYTDDDLNMAAPCRSCVLLDDTSLPFFAITSALGILGGGILLFALLKPLACWNLCPDRTILAQLAGGSTLFSIVLPILAPGWNPALDTVVCCMAHGLWYASAFAQALLVCAYSCLGPELNQSWLLKLSLAVWSVALLMALPVTLASDVVSGFCILPISNDEWVWPWIHIVACIVIFLILPLGLVQGWAIQRVKGRGSGPWANVLWVWFLFWWLHAIMIGLDALVRTENLSMHTCFAQQTLDFLLQSAEILGILHCLATPLLLALFCHRAT</sequence>
<evidence type="ECO:0000256" key="13">
    <source>
        <dbReference type="ARBA" id="ARBA00030289"/>
    </source>
</evidence>
<dbReference type="STRING" id="13616.ENSMODP00000058312"/>
<keyword evidence="10 14" id="KW-0675">Receptor</keyword>
<feature type="transmembrane region" description="Helical" evidence="14">
    <location>
        <begin position="200"/>
        <end position="222"/>
    </location>
</feature>
<dbReference type="PRINTS" id="PR01559">
    <property type="entry name" value="DUFFYANTIGEN"/>
</dbReference>
<dbReference type="AlphaFoldDB" id="A0A5F8HGN3"/>
<evidence type="ECO:0000256" key="8">
    <source>
        <dbReference type="ARBA" id="ARBA00023136"/>
    </source>
</evidence>
<evidence type="ECO:0000313" key="16">
    <source>
        <dbReference type="Proteomes" id="UP000002280"/>
    </source>
</evidence>
<keyword evidence="5 14" id="KW-0967">Endosome</keyword>
<evidence type="ECO:0000256" key="12">
    <source>
        <dbReference type="ARBA" id="ARBA00023224"/>
    </source>
</evidence>
<dbReference type="GO" id="GO:0019957">
    <property type="term" value="F:C-C chemokine binding"/>
    <property type="evidence" value="ECO:0000318"/>
    <property type="project" value="GO_Central"/>
</dbReference>
<evidence type="ECO:0000256" key="6">
    <source>
        <dbReference type="ARBA" id="ARBA00022989"/>
    </source>
</evidence>
<keyword evidence="6 14" id="KW-1133">Transmembrane helix</keyword>
<evidence type="ECO:0000313" key="15">
    <source>
        <dbReference type="Ensembl" id="ENSMODP00000058312.1"/>
    </source>
</evidence>
<keyword evidence="8 14" id="KW-0472">Membrane</keyword>
<evidence type="ECO:0000256" key="2">
    <source>
        <dbReference type="ARBA" id="ARBA00008790"/>
    </source>
</evidence>